<evidence type="ECO:0000313" key="3">
    <source>
        <dbReference type="EMBL" id="MBC5785234.1"/>
    </source>
</evidence>
<accession>A0A923MV64</accession>
<keyword evidence="2" id="KW-0732">Signal</keyword>
<dbReference type="Proteomes" id="UP000608513">
    <property type="component" value="Unassembled WGS sequence"/>
</dbReference>
<comment type="similarity">
    <text evidence="1">Belongs to the UPF0065 (bug) family.</text>
</comment>
<feature type="chain" id="PRO_5036897054" evidence="2">
    <location>
        <begin position="20"/>
        <end position="319"/>
    </location>
</feature>
<dbReference type="AlphaFoldDB" id="A0A923MV64"/>
<dbReference type="CDD" id="cd13578">
    <property type="entry name" value="PBP2_Bug27"/>
    <property type="match status" value="1"/>
</dbReference>
<dbReference type="InterPro" id="IPR042100">
    <property type="entry name" value="Bug_dom1"/>
</dbReference>
<dbReference type="RefSeq" id="WP_187077975.1">
    <property type="nucleotide sequence ID" value="NZ_JACORT010000009.1"/>
</dbReference>
<evidence type="ECO:0000313" key="4">
    <source>
        <dbReference type="Proteomes" id="UP000608513"/>
    </source>
</evidence>
<evidence type="ECO:0000256" key="1">
    <source>
        <dbReference type="ARBA" id="ARBA00006987"/>
    </source>
</evidence>
<comment type="caution">
    <text evidence="3">The sequence shown here is derived from an EMBL/GenBank/DDBJ whole genome shotgun (WGS) entry which is preliminary data.</text>
</comment>
<dbReference type="PANTHER" id="PTHR42928:SF5">
    <property type="entry name" value="BLR1237 PROTEIN"/>
    <property type="match status" value="1"/>
</dbReference>
<reference evidence="3" key="1">
    <citation type="submission" date="2020-08" db="EMBL/GenBank/DDBJ databases">
        <title>Ramlibacter sp. USB13 16S ribosomal RNA gene genome sequencing and assembly.</title>
        <authorList>
            <person name="Kang M."/>
        </authorList>
    </citation>
    <scope>NUCLEOTIDE SEQUENCE</scope>
    <source>
        <strain evidence="3">USB13</strain>
    </source>
</reference>
<dbReference type="Gene3D" id="3.40.190.150">
    <property type="entry name" value="Bordetella uptake gene, domain 1"/>
    <property type="match status" value="1"/>
</dbReference>
<dbReference type="EMBL" id="JACORT010000009">
    <property type="protein sequence ID" value="MBC5785234.1"/>
    <property type="molecule type" value="Genomic_DNA"/>
</dbReference>
<sequence>MKRILGLLAAALVAGGAFAQSAWPAKPVRMIVPFTAGSVTDIIARTVGESMAKGLVQPVVIENKPGAGGTIGAAQVAKSDPDGYTVLIHSSGHALNPAIYPNLPYDTLKDLSGVTPLAAVPNVMVVSPARGWKTVADVLAAAKAKPGQLNYASAGTGSATHMNAEKFKLRAGIDAQHVPFKGTPEAMTDVIGGRNDWFFAPLASALPLIKDGKLQALAVSSAQRSPALPNVPTTVEAGVPDSEYTLWVGMIVPAATPPAVVKRLHEEAAKAMNSPEVKARLATLGADPFLLEPAAFNAYIRTEMEAAAAIAKSANLKAQ</sequence>
<name>A0A923MV64_9BURK</name>
<dbReference type="PIRSF" id="PIRSF017082">
    <property type="entry name" value="YflP"/>
    <property type="match status" value="1"/>
</dbReference>
<proteinExistence type="inferred from homology"/>
<feature type="signal peptide" evidence="2">
    <location>
        <begin position="1"/>
        <end position="19"/>
    </location>
</feature>
<dbReference type="Pfam" id="PF03401">
    <property type="entry name" value="TctC"/>
    <property type="match status" value="1"/>
</dbReference>
<keyword evidence="4" id="KW-1185">Reference proteome</keyword>
<dbReference type="PANTHER" id="PTHR42928">
    <property type="entry name" value="TRICARBOXYLATE-BINDING PROTEIN"/>
    <property type="match status" value="1"/>
</dbReference>
<protein>
    <submittedName>
        <fullName evidence="3">Tripartite tricarboxylate transporter substrate binding protein</fullName>
    </submittedName>
</protein>
<gene>
    <name evidence="3" type="ORF">H8N03_19970</name>
</gene>
<organism evidence="3 4">
    <name type="scientific">Ramlibacter cellulosilyticus</name>
    <dbReference type="NCBI Taxonomy" id="2764187"/>
    <lineage>
        <taxon>Bacteria</taxon>
        <taxon>Pseudomonadati</taxon>
        <taxon>Pseudomonadota</taxon>
        <taxon>Betaproteobacteria</taxon>
        <taxon>Burkholderiales</taxon>
        <taxon>Comamonadaceae</taxon>
        <taxon>Ramlibacter</taxon>
    </lineage>
</organism>
<dbReference type="InterPro" id="IPR005064">
    <property type="entry name" value="BUG"/>
</dbReference>
<dbReference type="Gene3D" id="3.40.190.10">
    <property type="entry name" value="Periplasmic binding protein-like II"/>
    <property type="match status" value="1"/>
</dbReference>
<evidence type="ECO:0000256" key="2">
    <source>
        <dbReference type="SAM" id="SignalP"/>
    </source>
</evidence>
<dbReference type="SUPFAM" id="SSF53850">
    <property type="entry name" value="Periplasmic binding protein-like II"/>
    <property type="match status" value="1"/>
</dbReference>